<sequence length="151" mass="16585">MGFNLANVVTIPGILSFLITLSLIVTLPLITVFITEGSFYVEIFAKHYGWSIVYEPLLIVSLGIALTILIGILTGNELVDRLGKLKTLVVYAIATVLLIICGTLIAVNASKASNIIWKDTHRLARYVVATIFVFVDVILYMGLILLTVIYK</sequence>
<dbReference type="Proteomes" id="UP001177023">
    <property type="component" value="Unassembled WGS sequence"/>
</dbReference>
<evidence type="ECO:0000313" key="3">
    <source>
        <dbReference type="Proteomes" id="UP001177023"/>
    </source>
</evidence>
<proteinExistence type="predicted"/>
<keyword evidence="1" id="KW-1133">Transmembrane helix</keyword>
<feature type="transmembrane region" description="Helical" evidence="1">
    <location>
        <begin position="12"/>
        <end position="34"/>
    </location>
</feature>
<name>A0AA36FS20_9BILA</name>
<feature type="transmembrane region" description="Helical" evidence="1">
    <location>
        <begin position="127"/>
        <end position="150"/>
    </location>
</feature>
<feature type="non-terminal residue" evidence="2">
    <location>
        <position position="151"/>
    </location>
</feature>
<keyword evidence="1" id="KW-0812">Transmembrane</keyword>
<evidence type="ECO:0000256" key="1">
    <source>
        <dbReference type="SAM" id="Phobius"/>
    </source>
</evidence>
<keyword evidence="1" id="KW-0472">Membrane</keyword>
<feature type="transmembrane region" description="Helical" evidence="1">
    <location>
        <begin position="54"/>
        <end position="76"/>
    </location>
</feature>
<keyword evidence="3" id="KW-1185">Reference proteome</keyword>
<dbReference type="EMBL" id="CATQJA010000933">
    <property type="protein sequence ID" value="CAJ0564893.1"/>
    <property type="molecule type" value="Genomic_DNA"/>
</dbReference>
<protein>
    <submittedName>
        <fullName evidence="2">Uncharacterized protein</fullName>
    </submittedName>
</protein>
<accession>A0AA36FS20</accession>
<dbReference type="AlphaFoldDB" id="A0AA36FS20"/>
<evidence type="ECO:0000313" key="2">
    <source>
        <dbReference type="EMBL" id="CAJ0564893.1"/>
    </source>
</evidence>
<reference evidence="2" key="1">
    <citation type="submission" date="2023-06" db="EMBL/GenBank/DDBJ databases">
        <authorList>
            <person name="Delattre M."/>
        </authorList>
    </citation>
    <scope>NUCLEOTIDE SEQUENCE</scope>
    <source>
        <strain evidence="2">AF72</strain>
    </source>
</reference>
<organism evidence="2 3">
    <name type="scientific">Mesorhabditis spiculigera</name>
    <dbReference type="NCBI Taxonomy" id="96644"/>
    <lineage>
        <taxon>Eukaryota</taxon>
        <taxon>Metazoa</taxon>
        <taxon>Ecdysozoa</taxon>
        <taxon>Nematoda</taxon>
        <taxon>Chromadorea</taxon>
        <taxon>Rhabditida</taxon>
        <taxon>Rhabditina</taxon>
        <taxon>Rhabditomorpha</taxon>
        <taxon>Rhabditoidea</taxon>
        <taxon>Rhabditidae</taxon>
        <taxon>Mesorhabditinae</taxon>
        <taxon>Mesorhabditis</taxon>
    </lineage>
</organism>
<gene>
    <name evidence="2" type="ORF">MSPICULIGERA_LOCUS3558</name>
</gene>
<comment type="caution">
    <text evidence="2">The sequence shown here is derived from an EMBL/GenBank/DDBJ whole genome shotgun (WGS) entry which is preliminary data.</text>
</comment>
<feature type="transmembrane region" description="Helical" evidence="1">
    <location>
        <begin position="88"/>
        <end position="107"/>
    </location>
</feature>